<dbReference type="InterPro" id="IPR051685">
    <property type="entry name" value="Ycf3/AcsC/BcsC/TPR_MFPF"/>
</dbReference>
<feature type="domain" description="Zinc-ribbon" evidence="6">
    <location>
        <begin position="4"/>
        <end position="26"/>
    </location>
</feature>
<dbReference type="SUPFAM" id="SSF48452">
    <property type="entry name" value="TPR-like"/>
    <property type="match status" value="2"/>
</dbReference>
<dbReference type="RefSeq" id="WP_259092517.1">
    <property type="nucleotide sequence ID" value="NZ_CP130454.1"/>
</dbReference>
<comment type="caution">
    <text evidence="7">The sequence shown here is derived from an EMBL/GenBank/DDBJ whole genome shotgun (WGS) entry which is preliminary data.</text>
</comment>
<evidence type="ECO:0000256" key="2">
    <source>
        <dbReference type="ARBA" id="ARBA00022803"/>
    </source>
</evidence>
<dbReference type="SMART" id="SM00028">
    <property type="entry name" value="TPR"/>
    <property type="match status" value="4"/>
</dbReference>
<feature type="compositionally biased region" description="Polar residues" evidence="5">
    <location>
        <begin position="327"/>
        <end position="344"/>
    </location>
</feature>
<dbReference type="Pfam" id="PF13240">
    <property type="entry name" value="Zn_Ribbon_1"/>
    <property type="match status" value="1"/>
</dbReference>
<accession>A0ABT2EIV0</accession>
<feature type="coiled-coil region" evidence="4">
    <location>
        <begin position="437"/>
        <end position="467"/>
    </location>
</feature>
<feature type="repeat" description="TPR" evidence="3">
    <location>
        <begin position="211"/>
        <end position="244"/>
    </location>
</feature>
<keyword evidence="4" id="KW-0175">Coiled coil</keyword>
<dbReference type="PANTHER" id="PTHR44943">
    <property type="entry name" value="CELLULOSE SYNTHASE OPERON PROTEIN C"/>
    <property type="match status" value="1"/>
</dbReference>
<dbReference type="Pfam" id="PF07719">
    <property type="entry name" value="TPR_2"/>
    <property type="match status" value="1"/>
</dbReference>
<feature type="compositionally biased region" description="Low complexity" evidence="5">
    <location>
        <begin position="314"/>
        <end position="323"/>
    </location>
</feature>
<organism evidence="7 8">
    <name type="scientific">Candidatus Fervidibacter sacchari</name>
    <dbReference type="NCBI Taxonomy" id="1448929"/>
    <lineage>
        <taxon>Bacteria</taxon>
        <taxon>Candidatus Fervidibacterota</taxon>
        <taxon>Candidatus Fervidibacter</taxon>
    </lineage>
</organism>
<feature type="region of interest" description="Disordered" evidence="5">
    <location>
        <begin position="262"/>
        <end position="388"/>
    </location>
</feature>
<protein>
    <submittedName>
        <fullName evidence="7">Tetratricopeptide (TPR) repeat protein</fullName>
    </submittedName>
</protein>
<evidence type="ECO:0000313" key="8">
    <source>
        <dbReference type="Proteomes" id="UP001204798"/>
    </source>
</evidence>
<evidence type="ECO:0000256" key="3">
    <source>
        <dbReference type="PROSITE-ProRule" id="PRU00339"/>
    </source>
</evidence>
<dbReference type="InterPro" id="IPR026870">
    <property type="entry name" value="Zinc_ribbon_dom"/>
</dbReference>
<feature type="compositionally biased region" description="Pro residues" evidence="5">
    <location>
        <begin position="365"/>
        <end position="378"/>
    </location>
</feature>
<dbReference type="Proteomes" id="UP001204798">
    <property type="component" value="Unassembled WGS sequence"/>
</dbReference>
<evidence type="ECO:0000256" key="4">
    <source>
        <dbReference type="SAM" id="Coils"/>
    </source>
</evidence>
<dbReference type="InterPro" id="IPR011990">
    <property type="entry name" value="TPR-like_helical_dom_sf"/>
</dbReference>
<keyword evidence="8" id="KW-1185">Reference proteome</keyword>
<evidence type="ECO:0000256" key="5">
    <source>
        <dbReference type="SAM" id="MobiDB-lite"/>
    </source>
</evidence>
<dbReference type="PROSITE" id="PS50005">
    <property type="entry name" value="TPR"/>
    <property type="match status" value="2"/>
</dbReference>
<keyword evidence="1" id="KW-0677">Repeat</keyword>
<feature type="repeat" description="TPR" evidence="3">
    <location>
        <begin position="85"/>
        <end position="118"/>
    </location>
</feature>
<feature type="region of interest" description="Disordered" evidence="5">
    <location>
        <begin position="122"/>
        <end position="141"/>
    </location>
</feature>
<keyword evidence="2 3" id="KW-0802">TPR repeat</keyword>
<feature type="compositionally biased region" description="Basic and acidic residues" evidence="5">
    <location>
        <begin position="122"/>
        <end position="132"/>
    </location>
</feature>
<dbReference type="EMBL" id="JANUCP010000001">
    <property type="protein sequence ID" value="MCS3917864.1"/>
    <property type="molecule type" value="Genomic_DNA"/>
</dbReference>
<gene>
    <name evidence="7" type="ORF">M2350_000261</name>
</gene>
<evidence type="ECO:0000259" key="6">
    <source>
        <dbReference type="Pfam" id="PF13240"/>
    </source>
</evidence>
<dbReference type="Pfam" id="PF13176">
    <property type="entry name" value="TPR_7"/>
    <property type="match status" value="1"/>
</dbReference>
<dbReference type="Gene3D" id="1.25.40.10">
    <property type="entry name" value="Tetratricopeptide repeat domain"/>
    <property type="match status" value="3"/>
</dbReference>
<dbReference type="PANTHER" id="PTHR44943:SF8">
    <property type="entry name" value="TPR REPEAT-CONTAINING PROTEIN MJ0263"/>
    <property type="match status" value="1"/>
</dbReference>
<proteinExistence type="predicted"/>
<name>A0ABT2EIV0_9BACT</name>
<evidence type="ECO:0000313" key="7">
    <source>
        <dbReference type="EMBL" id="MCS3917864.1"/>
    </source>
</evidence>
<sequence length="492" mass="53970">MAIFCRHCGNAIGDGVEKCTHCGASLNGKAVPENIQTPLTEPANKLPEVSPEDLLAQAMKLADDGAYDDAILLCRRAIGLKGDFVAAYAFLGELYERVGERDKALAAYEKALELDKDYEPAKLGKERLEKTPPPEPMPASQPSVPNWIWSGHPLPLLGATALVIFLLFFVRAIVPPVPKSQPVPPQPPITLAPLPQPHAAPATAPPLPAAVEVALKRGMEALNAKRYDEAIKWFERALQFAPNNNEARSWLLIARAMKEEVQSQRRPPVVAARPETAPLPVLPAPPPQRESHAEAMQTPQRSSQRSPTRVESRQQQTNQQPQPAWGWQSQWGYPSPMMSQSPQANPFIVPSQPQRPAIPNIPQSPAIPSPTEKPPAINPPTTSVPSIPPPPPSIEDLERQAAQKVYEGDFASAAQIYRTILSRGVGIEREGYIRQQLALALQQLRRYDEAAEEYANAIAAYKRQIEQGINIAAAQRGIEACQRGLEICRRAR</sequence>
<dbReference type="PROSITE" id="PS50293">
    <property type="entry name" value="TPR_REGION"/>
    <property type="match status" value="1"/>
</dbReference>
<feature type="compositionally biased region" description="Polar residues" evidence="5">
    <location>
        <begin position="297"/>
        <end position="309"/>
    </location>
</feature>
<dbReference type="InterPro" id="IPR013105">
    <property type="entry name" value="TPR_2"/>
</dbReference>
<reference evidence="7 8" key="1">
    <citation type="submission" date="2022-08" db="EMBL/GenBank/DDBJ databases">
        <title>Bacterial and archaeal communities from various locations to study Microbial Dark Matter (Phase II).</title>
        <authorList>
            <person name="Stepanauskas R."/>
        </authorList>
    </citation>
    <scope>NUCLEOTIDE SEQUENCE [LARGE SCALE GENOMIC DNA]</scope>
    <source>
        <strain evidence="7 8">PD1</strain>
    </source>
</reference>
<evidence type="ECO:0000256" key="1">
    <source>
        <dbReference type="ARBA" id="ARBA00022737"/>
    </source>
</evidence>
<dbReference type="InterPro" id="IPR019734">
    <property type="entry name" value="TPR_rpt"/>
</dbReference>